<gene>
    <name evidence="1" type="ORF">GCM10008985_23240</name>
    <name evidence="2" type="ORF">MUK72_00600</name>
</gene>
<proteinExistence type="predicted"/>
<dbReference type="Gene3D" id="3.60.15.10">
    <property type="entry name" value="Ribonuclease Z/Hydroxyacylglutathione hydrolase-like"/>
    <property type="match status" value="1"/>
</dbReference>
<evidence type="ECO:0000313" key="3">
    <source>
        <dbReference type="Proteomes" id="UP000830542"/>
    </source>
</evidence>
<keyword evidence="2" id="KW-0378">Hydrolase</keyword>
<dbReference type="PANTHER" id="PTHR30619">
    <property type="entry name" value="DNA INTERNALIZATION/COMPETENCE PROTEIN COMEC/REC2"/>
    <property type="match status" value="1"/>
</dbReference>
<organism evidence="1 4">
    <name type="scientific">Halococcus dombrowskii</name>
    <dbReference type="NCBI Taxonomy" id="179637"/>
    <lineage>
        <taxon>Archaea</taxon>
        <taxon>Methanobacteriati</taxon>
        <taxon>Methanobacteriota</taxon>
        <taxon>Stenosarchaea group</taxon>
        <taxon>Halobacteria</taxon>
        <taxon>Halobacteriales</taxon>
        <taxon>Halococcaceae</taxon>
        <taxon>Halococcus</taxon>
    </lineage>
</organism>
<evidence type="ECO:0000313" key="4">
    <source>
        <dbReference type="Proteomes" id="UP001500962"/>
    </source>
</evidence>
<sequence>MIPNDRLEIHFLNVDHGDCSIIRHPGDEHRSKGRISFVDINDWKDKQSEDYAEGIAGLEESMSDLKAKQSGQHRFSSKGQISEDEYAEKYLDNPVEYFQSEVSEMNQNIWRFICTHPDMDHISGLDRLCTKESISVFWDINHNKDLSDRGYWPPKYDKVDWDQYSDIRSGNTSHQYLQPNRNSQKQYWENDNIEILHPSTPFINELNDEYADVDEPKYNDGSYVLKSNTRAGAILLPGDVEKEAWDELLDYWGDEMFEDVRILKASHHGRKSGFHEEAVSTMDPEYVIVSVGTKPTTDAHQDYYRTCSDDTKIWSTRQYGTISFTIGNRGAVIPSRAEPDGIFDLPGA</sequence>
<dbReference type="EMBL" id="BAAADN010000034">
    <property type="protein sequence ID" value="GAA0465609.1"/>
    <property type="molecule type" value="Genomic_DNA"/>
</dbReference>
<dbReference type="Proteomes" id="UP000830542">
    <property type="component" value="Chromosome"/>
</dbReference>
<dbReference type="InterPro" id="IPR052159">
    <property type="entry name" value="Competence_DNA_uptake"/>
</dbReference>
<reference evidence="2" key="2">
    <citation type="submission" date="2022-04" db="EMBL/GenBank/DDBJ databases">
        <title>Sequencing and genomic assembly of Halococcus dombrowskii.</title>
        <authorList>
            <person name="Lim S.W."/>
            <person name="MacLea K.S."/>
        </authorList>
    </citation>
    <scope>NUCLEOTIDE SEQUENCE</scope>
    <source>
        <strain evidence="2">H4</strain>
    </source>
</reference>
<dbReference type="SUPFAM" id="SSF56281">
    <property type="entry name" value="Metallo-hydrolase/oxidoreductase"/>
    <property type="match status" value="1"/>
</dbReference>
<protein>
    <submittedName>
        <fullName evidence="2">Hydrolase</fullName>
    </submittedName>
</protein>
<evidence type="ECO:0000313" key="1">
    <source>
        <dbReference type="EMBL" id="GAA0465609.1"/>
    </source>
</evidence>
<dbReference type="GeneID" id="71760302"/>
<dbReference type="PANTHER" id="PTHR30619:SF1">
    <property type="entry name" value="RECOMBINATION PROTEIN 2"/>
    <property type="match status" value="1"/>
</dbReference>
<reference evidence="1" key="1">
    <citation type="journal article" date="2014" name="Int. J. Syst. Evol. Microbiol.">
        <title>Complete genome sequence of Corynebacterium casei LMG S-19264T (=DSM 44701T), isolated from a smear-ripened cheese.</title>
        <authorList>
            <consortium name="US DOE Joint Genome Institute (JGI-PGF)"/>
            <person name="Walter F."/>
            <person name="Albersmeier A."/>
            <person name="Kalinowski J."/>
            <person name="Ruckert C."/>
        </authorList>
    </citation>
    <scope>NUCLEOTIDE SEQUENCE</scope>
    <source>
        <strain evidence="1">JCM 12289</strain>
    </source>
</reference>
<dbReference type="AlphaFoldDB" id="A0AAV3SHG4"/>
<dbReference type="GO" id="GO:0016787">
    <property type="term" value="F:hydrolase activity"/>
    <property type="evidence" value="ECO:0007669"/>
    <property type="project" value="UniProtKB-KW"/>
</dbReference>
<dbReference type="RefSeq" id="WP_244702660.1">
    <property type="nucleotide sequence ID" value="NZ_BAAADN010000034.1"/>
</dbReference>
<dbReference type="InterPro" id="IPR036866">
    <property type="entry name" value="RibonucZ/Hydroxyglut_hydro"/>
</dbReference>
<dbReference type="KEGG" id="hdo:MUK72_00600"/>
<evidence type="ECO:0000313" key="2">
    <source>
        <dbReference type="EMBL" id="UOO95232.1"/>
    </source>
</evidence>
<keyword evidence="3" id="KW-1185">Reference proteome</keyword>
<accession>A0AAV3SHG4</accession>
<reference evidence="1" key="3">
    <citation type="submission" date="2023-12" db="EMBL/GenBank/DDBJ databases">
        <authorList>
            <person name="Sun Q."/>
            <person name="Inoue M."/>
        </authorList>
    </citation>
    <scope>NUCLEOTIDE SEQUENCE</scope>
    <source>
        <strain evidence="1">JCM 12289</strain>
    </source>
</reference>
<name>A0AAV3SHG4_HALDO</name>
<dbReference type="Proteomes" id="UP001500962">
    <property type="component" value="Unassembled WGS sequence"/>
</dbReference>
<dbReference type="EMBL" id="CP095005">
    <property type="protein sequence ID" value="UOO95232.1"/>
    <property type="molecule type" value="Genomic_DNA"/>
</dbReference>